<keyword evidence="7 8" id="KW-0539">Nucleus</keyword>
<evidence type="ECO:0000256" key="7">
    <source>
        <dbReference type="ARBA" id="ARBA00023242"/>
    </source>
</evidence>
<evidence type="ECO:0000313" key="11">
    <source>
        <dbReference type="EMBL" id="PSR76960.1"/>
    </source>
</evidence>
<dbReference type="InterPro" id="IPR000305">
    <property type="entry name" value="GIY-YIG_endonuc"/>
</dbReference>
<keyword evidence="2 8" id="KW-0255">Endonuclease</keyword>
<evidence type="ECO:0000256" key="6">
    <source>
        <dbReference type="ARBA" id="ARBA00023204"/>
    </source>
</evidence>
<dbReference type="FunCoup" id="A0A2T2ZUA9">
    <property type="interactions" value="388"/>
</dbReference>
<dbReference type="OrthoDB" id="24645at2759"/>
<dbReference type="InterPro" id="IPR050381">
    <property type="entry name" value="SLX1_endonuclease"/>
</dbReference>
<keyword evidence="3 8" id="KW-0227">DNA damage</keyword>
<dbReference type="STRING" id="2025994.A0A2T2ZUA9"/>
<dbReference type="GO" id="GO:0008821">
    <property type="term" value="F:crossover junction DNA endonuclease activity"/>
    <property type="evidence" value="ECO:0007669"/>
    <property type="project" value="TreeGrafter"/>
</dbReference>
<feature type="region of interest" description="Disordered" evidence="9">
    <location>
        <begin position="31"/>
        <end position="51"/>
    </location>
</feature>
<evidence type="ECO:0000256" key="5">
    <source>
        <dbReference type="ARBA" id="ARBA00023172"/>
    </source>
</evidence>
<dbReference type="InterPro" id="IPR035901">
    <property type="entry name" value="GIY-YIG_endonuc_sf"/>
</dbReference>
<comment type="function">
    <text evidence="8">Catalytic subunit of the SLX1-SLX4 structure-specific endonuclease that resolves DNA secondary structures generated during DNA repair and recombination. Has endonuclease activity towards branched DNA substrates, introducing single-strand cuts in duplex DNA close to junctions with ss-DNA.</text>
</comment>
<name>A0A2T2ZUA9_9PEZI</name>
<evidence type="ECO:0000256" key="8">
    <source>
        <dbReference type="HAMAP-Rule" id="MF_03100"/>
    </source>
</evidence>
<dbReference type="InterPro" id="IPR027520">
    <property type="entry name" value="Slx1"/>
</dbReference>
<comment type="caution">
    <text evidence="8">Lacks conserved residue(s) required for the propagation of feature annotation.</text>
</comment>
<dbReference type="InterPro" id="IPR013083">
    <property type="entry name" value="Znf_RING/FYVE/PHD"/>
</dbReference>
<accession>A0A2T2ZUA9</accession>
<dbReference type="InterPro" id="IPR048749">
    <property type="entry name" value="SLX1_C"/>
</dbReference>
<comment type="similarity">
    <text evidence="8">Belongs to the SLX1 family.</text>
</comment>
<comment type="subunit">
    <text evidence="8">Forms a heterodimer with SLX4.</text>
</comment>
<comment type="cofactor">
    <cofactor evidence="8">
        <name>a divalent metal cation</name>
        <dbReference type="ChEBI" id="CHEBI:60240"/>
    </cofactor>
</comment>
<sequence>MAVQTKAIPALYVVYVLRSTVRHASLYIGSTPNPPRRLKQHNGTAKGGAARTAKTRLRPWEMVAIVSGFPSMVGALKFEWALTNSHLSLHIAPEERITVSTQRKRSGMPKRPPLKMSAILSNVHLLLGVPSFSHWPLKLHFFDREVYSQWDKYCSSADVGPLSRSLEIVTDFRSPAAALAGTTTQTAFLEDGFSSGEEECSDTSDKEEKGQDITTFEREGDCVVCHQQLDHDKGLHAICSQAGCEGVGHLDCWSRHLLSQQVQEEDSSSVILPMDGQCPQCHGLVKWSDMMKELTLRTREPMELDKLVKRRKKAALAKAKKESTKTAAVGKRKNKEKVAVYYQVQMIASREQRGPRPVQLAWVQYDFL</sequence>
<dbReference type="PROSITE" id="PS50164">
    <property type="entry name" value="GIY_YIG"/>
    <property type="match status" value="1"/>
</dbReference>
<evidence type="ECO:0000256" key="9">
    <source>
        <dbReference type="SAM" id="MobiDB-lite"/>
    </source>
</evidence>
<evidence type="ECO:0000259" key="10">
    <source>
        <dbReference type="PROSITE" id="PS50164"/>
    </source>
</evidence>
<comment type="subcellular location">
    <subcellularLocation>
        <location evidence="8">Nucleus</location>
    </subcellularLocation>
</comment>
<dbReference type="CDD" id="cd10455">
    <property type="entry name" value="GIY-YIG_SLX1"/>
    <property type="match status" value="1"/>
</dbReference>
<evidence type="ECO:0000313" key="12">
    <source>
        <dbReference type="Proteomes" id="UP000241462"/>
    </source>
</evidence>
<protein>
    <recommendedName>
        <fullName evidence="10">GIY-YIG domain-containing protein</fullName>
    </recommendedName>
</protein>
<keyword evidence="12" id="KW-1185">Reference proteome</keyword>
<keyword evidence="4 8" id="KW-0378">Hydrolase</keyword>
<gene>
    <name evidence="11" type="ORF">BD289DRAFT_456843</name>
</gene>
<dbReference type="Gene3D" id="3.40.1440.10">
    <property type="entry name" value="GIY-YIG endonuclease"/>
    <property type="match status" value="1"/>
</dbReference>
<dbReference type="GO" id="GO:0000724">
    <property type="term" value="P:double-strand break repair via homologous recombination"/>
    <property type="evidence" value="ECO:0007669"/>
    <property type="project" value="TreeGrafter"/>
</dbReference>
<dbReference type="Pfam" id="PF21202">
    <property type="entry name" value="SLX1_C"/>
    <property type="match status" value="1"/>
</dbReference>
<dbReference type="AlphaFoldDB" id="A0A2T2ZUA9"/>
<dbReference type="GO" id="GO:0033557">
    <property type="term" value="C:Slx1-Slx4 complex"/>
    <property type="evidence" value="ECO:0007669"/>
    <property type="project" value="UniProtKB-UniRule"/>
</dbReference>
<keyword evidence="6 8" id="KW-0234">DNA repair</keyword>
<feature type="domain" description="GIY-YIG" evidence="10">
    <location>
        <begin position="10"/>
        <end position="92"/>
    </location>
</feature>
<reference evidence="11 12" key="1">
    <citation type="journal article" date="2018" name="Mycol. Prog.">
        <title>Coniella lustricola, a new species from submerged detritus.</title>
        <authorList>
            <person name="Raudabaugh D.B."/>
            <person name="Iturriaga T."/>
            <person name="Carver A."/>
            <person name="Mondo S."/>
            <person name="Pangilinan J."/>
            <person name="Lipzen A."/>
            <person name="He G."/>
            <person name="Amirebrahimi M."/>
            <person name="Grigoriev I.V."/>
            <person name="Miller A.N."/>
        </authorList>
    </citation>
    <scope>NUCLEOTIDE SEQUENCE [LARGE SCALE GENOMIC DNA]</scope>
    <source>
        <strain evidence="11 12">B22-T-1</strain>
    </source>
</reference>
<evidence type="ECO:0000256" key="2">
    <source>
        <dbReference type="ARBA" id="ARBA00022759"/>
    </source>
</evidence>
<dbReference type="Proteomes" id="UP000241462">
    <property type="component" value="Unassembled WGS sequence"/>
</dbReference>
<evidence type="ECO:0000256" key="4">
    <source>
        <dbReference type="ARBA" id="ARBA00022801"/>
    </source>
</evidence>
<dbReference type="PANTHER" id="PTHR20208">
    <property type="entry name" value="STRUCTURE-SPECIFIC ENDONUCLEASE SUBUNIT SLX1"/>
    <property type="match status" value="1"/>
</dbReference>
<evidence type="ECO:0000256" key="3">
    <source>
        <dbReference type="ARBA" id="ARBA00022763"/>
    </source>
</evidence>
<keyword evidence="1 8" id="KW-0540">Nuclease</keyword>
<dbReference type="PANTHER" id="PTHR20208:SF10">
    <property type="entry name" value="STRUCTURE-SPECIFIC ENDONUCLEASE SUBUNIT SLX1"/>
    <property type="match status" value="1"/>
</dbReference>
<organism evidence="11 12">
    <name type="scientific">Coniella lustricola</name>
    <dbReference type="NCBI Taxonomy" id="2025994"/>
    <lineage>
        <taxon>Eukaryota</taxon>
        <taxon>Fungi</taxon>
        <taxon>Dikarya</taxon>
        <taxon>Ascomycota</taxon>
        <taxon>Pezizomycotina</taxon>
        <taxon>Sordariomycetes</taxon>
        <taxon>Sordariomycetidae</taxon>
        <taxon>Diaporthales</taxon>
        <taxon>Schizoparmaceae</taxon>
        <taxon>Coniella</taxon>
    </lineage>
</organism>
<dbReference type="HAMAP" id="MF_03100">
    <property type="entry name" value="Endonuc_su_Slx1"/>
    <property type="match status" value="1"/>
</dbReference>
<dbReference type="Pfam" id="PF01541">
    <property type="entry name" value="GIY-YIG"/>
    <property type="match status" value="1"/>
</dbReference>
<dbReference type="EMBL" id="KZ678683">
    <property type="protein sequence ID" value="PSR76960.1"/>
    <property type="molecule type" value="Genomic_DNA"/>
</dbReference>
<dbReference type="InParanoid" id="A0A2T2ZUA9"/>
<proteinExistence type="inferred from homology"/>
<dbReference type="GO" id="GO:0017108">
    <property type="term" value="F:5'-flap endonuclease activity"/>
    <property type="evidence" value="ECO:0007669"/>
    <property type="project" value="InterPro"/>
</dbReference>
<keyword evidence="5 8" id="KW-0233">DNA recombination</keyword>
<evidence type="ECO:0000256" key="1">
    <source>
        <dbReference type="ARBA" id="ARBA00022722"/>
    </source>
</evidence>
<dbReference type="Gene3D" id="3.30.40.10">
    <property type="entry name" value="Zinc/RING finger domain, C3HC4 (zinc finger)"/>
    <property type="match status" value="1"/>
</dbReference>